<evidence type="ECO:0000256" key="4">
    <source>
        <dbReference type="ARBA" id="ARBA00022989"/>
    </source>
</evidence>
<evidence type="ECO:0000256" key="6">
    <source>
        <dbReference type="SAM" id="Coils"/>
    </source>
</evidence>
<feature type="transmembrane region" description="Helical" evidence="7">
    <location>
        <begin position="18"/>
        <end position="37"/>
    </location>
</feature>
<sequence>MNSLQSLEEIFSALKRRVVMMAVIVIVGCVASVFFALKQTKEYQATAVVQIEAPEVTESLAGAAAARNDAMQRVKLIEQRLMSRDNMVQVMEKHGLFSEDPSMSINERVGLLRGAVSIEQILTTAQAWMPGGVPSGLIINVRLNDPAKARDVANDLMYSVIESSRQRGIEAAQAGMELLTTEENRVATEIDDLEARIAAFKRENAGFLAAGIAVLRDELGELRESLTNLEKELVGLESGSTRRSAATDQKVTLLQDQKQVITNRITEIETIIATSPAVERDLNALERELKRKQDQYSVITRRKAEAETAVLLEERQQGSRFEVLETALLPEYPVSRSRKSIAMMGGAASVMLAMGIALMLEFLNPAIRTPSQMERALGIQPVVAVPRLSTSGERLRRKLLGVAGVGALLLAIPLAIKLFADKLGLGDLNLFQRGGAVDGGR</sequence>
<dbReference type="Pfam" id="PF02706">
    <property type="entry name" value="Wzz"/>
    <property type="match status" value="1"/>
</dbReference>
<evidence type="ECO:0000256" key="3">
    <source>
        <dbReference type="ARBA" id="ARBA00022692"/>
    </source>
</evidence>
<evidence type="ECO:0000313" key="9">
    <source>
        <dbReference type="EMBL" id="MEC3861301.1"/>
    </source>
</evidence>
<name>A0ABU6HG23_9RHOB</name>
<protein>
    <submittedName>
        <fullName evidence="9">Wzz/FepE/Etk N-terminal domain-containing protein</fullName>
    </submittedName>
</protein>
<keyword evidence="10" id="KW-1185">Reference proteome</keyword>
<feature type="coiled-coil region" evidence="6">
    <location>
        <begin position="275"/>
        <end position="302"/>
    </location>
</feature>
<feature type="transmembrane region" description="Helical" evidence="7">
    <location>
        <begin position="341"/>
        <end position="363"/>
    </location>
</feature>
<comment type="caution">
    <text evidence="9">The sequence shown here is derived from an EMBL/GenBank/DDBJ whole genome shotgun (WGS) entry which is preliminary data.</text>
</comment>
<gene>
    <name evidence="9" type="ORF">VK792_08395</name>
</gene>
<evidence type="ECO:0000256" key="7">
    <source>
        <dbReference type="SAM" id="Phobius"/>
    </source>
</evidence>
<proteinExistence type="predicted"/>
<keyword evidence="6" id="KW-0175">Coiled coil</keyword>
<dbReference type="EMBL" id="JAYLLH010000009">
    <property type="protein sequence ID" value="MEC3861301.1"/>
    <property type="molecule type" value="Genomic_DNA"/>
</dbReference>
<feature type="transmembrane region" description="Helical" evidence="7">
    <location>
        <begin position="399"/>
        <end position="420"/>
    </location>
</feature>
<reference evidence="9 10" key="1">
    <citation type="submission" date="2024-01" db="EMBL/GenBank/DDBJ databases">
        <title>Mesobacterium rodlantinim sp. nov., isolated from shallow sea hydrothermal systems off Kueishantao Island.</title>
        <authorList>
            <person name="Su Z."/>
            <person name="Tang K."/>
        </authorList>
    </citation>
    <scope>NUCLEOTIDE SEQUENCE [LARGE SCALE GENOMIC DNA]</scope>
    <source>
        <strain evidence="9 10">TK19101</strain>
    </source>
</reference>
<evidence type="ECO:0000256" key="2">
    <source>
        <dbReference type="ARBA" id="ARBA00022475"/>
    </source>
</evidence>
<dbReference type="Proteomes" id="UP001348149">
    <property type="component" value="Unassembled WGS sequence"/>
</dbReference>
<dbReference type="InterPro" id="IPR003856">
    <property type="entry name" value="LPS_length_determ_N"/>
</dbReference>
<evidence type="ECO:0000313" key="10">
    <source>
        <dbReference type="Proteomes" id="UP001348149"/>
    </source>
</evidence>
<keyword evidence="5 7" id="KW-0472">Membrane</keyword>
<keyword evidence="3 7" id="KW-0812">Transmembrane</keyword>
<organism evidence="9 10">
    <name type="scientific">Mesobacterium hydrothermale</name>
    <dbReference type="NCBI Taxonomy" id="3111907"/>
    <lineage>
        <taxon>Bacteria</taxon>
        <taxon>Pseudomonadati</taxon>
        <taxon>Pseudomonadota</taxon>
        <taxon>Alphaproteobacteria</taxon>
        <taxon>Rhodobacterales</taxon>
        <taxon>Roseobacteraceae</taxon>
        <taxon>Mesobacterium</taxon>
    </lineage>
</organism>
<comment type="subcellular location">
    <subcellularLocation>
        <location evidence="1">Cell membrane</location>
        <topology evidence="1">Multi-pass membrane protein</topology>
    </subcellularLocation>
</comment>
<evidence type="ECO:0000256" key="5">
    <source>
        <dbReference type="ARBA" id="ARBA00023136"/>
    </source>
</evidence>
<keyword evidence="2" id="KW-1003">Cell membrane</keyword>
<feature type="domain" description="Polysaccharide chain length determinant N-terminal" evidence="8">
    <location>
        <begin position="6"/>
        <end position="93"/>
    </location>
</feature>
<evidence type="ECO:0000256" key="1">
    <source>
        <dbReference type="ARBA" id="ARBA00004651"/>
    </source>
</evidence>
<dbReference type="InterPro" id="IPR050445">
    <property type="entry name" value="Bact_polysacc_biosynth/exp"/>
</dbReference>
<dbReference type="PANTHER" id="PTHR32309">
    <property type="entry name" value="TYROSINE-PROTEIN KINASE"/>
    <property type="match status" value="1"/>
</dbReference>
<dbReference type="RefSeq" id="WP_326297017.1">
    <property type="nucleotide sequence ID" value="NZ_JAYLLH010000009.1"/>
</dbReference>
<feature type="coiled-coil region" evidence="6">
    <location>
        <begin position="176"/>
        <end position="239"/>
    </location>
</feature>
<keyword evidence="4 7" id="KW-1133">Transmembrane helix</keyword>
<dbReference type="PANTHER" id="PTHR32309:SF13">
    <property type="entry name" value="FERRIC ENTEROBACTIN TRANSPORT PROTEIN FEPE"/>
    <property type="match status" value="1"/>
</dbReference>
<evidence type="ECO:0000259" key="8">
    <source>
        <dbReference type="Pfam" id="PF02706"/>
    </source>
</evidence>
<accession>A0ABU6HG23</accession>